<dbReference type="KEGG" id="dli:dnl_21460"/>
<dbReference type="InterPro" id="IPR029151">
    <property type="entry name" value="Sensor-like_sf"/>
</dbReference>
<reference evidence="11" key="1">
    <citation type="journal article" date="2021" name="Microb. Physiol.">
        <title>Proteogenomic Insights into the Physiology of Marine, Sulfate-Reducing, Filamentous Desulfonema limicola and Desulfonema magnum.</title>
        <authorList>
            <person name="Schnaars V."/>
            <person name="Wohlbrand L."/>
            <person name="Scheve S."/>
            <person name="Hinrichs C."/>
            <person name="Reinhardt R."/>
            <person name="Rabus R."/>
        </authorList>
    </citation>
    <scope>NUCLEOTIDE SEQUENCE</scope>
    <source>
        <strain evidence="11">5ac10</strain>
    </source>
</reference>
<dbReference type="PRINTS" id="PR00260">
    <property type="entry name" value="CHEMTRNSDUCR"/>
</dbReference>
<feature type="transmembrane region" description="Helical" evidence="9">
    <location>
        <begin position="290"/>
        <end position="311"/>
    </location>
</feature>
<keyword evidence="4 9" id="KW-0812">Transmembrane</keyword>
<name>A0A975B6R0_9BACT</name>
<dbReference type="SUPFAM" id="SSF103190">
    <property type="entry name" value="Sensory domain-like"/>
    <property type="match status" value="1"/>
</dbReference>
<gene>
    <name evidence="11" type="ORF">dnl_21460</name>
</gene>
<dbReference type="GO" id="GO:0005886">
    <property type="term" value="C:plasma membrane"/>
    <property type="evidence" value="ECO:0007669"/>
    <property type="project" value="UniProtKB-SubCell"/>
</dbReference>
<dbReference type="InterPro" id="IPR004089">
    <property type="entry name" value="MCPsignal_dom"/>
</dbReference>
<dbReference type="PROSITE" id="PS50111">
    <property type="entry name" value="CHEMOTAXIS_TRANSDUC_2"/>
    <property type="match status" value="1"/>
</dbReference>
<dbReference type="RefSeq" id="WP_207691569.1">
    <property type="nucleotide sequence ID" value="NZ_CP061799.1"/>
</dbReference>
<dbReference type="CDD" id="cd12914">
    <property type="entry name" value="PDC1_DGC_like"/>
    <property type="match status" value="1"/>
</dbReference>
<keyword evidence="6 9" id="KW-0472">Membrane</keyword>
<dbReference type="CDD" id="cd11386">
    <property type="entry name" value="MCP_signal"/>
    <property type="match status" value="1"/>
</dbReference>
<dbReference type="Pfam" id="PF00015">
    <property type="entry name" value="MCPsignal"/>
    <property type="match status" value="1"/>
</dbReference>
<dbReference type="Gene3D" id="1.10.287.950">
    <property type="entry name" value="Methyl-accepting chemotaxis protein"/>
    <property type="match status" value="1"/>
</dbReference>
<feature type="domain" description="Methyl-accepting transducer" evidence="10">
    <location>
        <begin position="329"/>
        <end position="558"/>
    </location>
</feature>
<accession>A0A975B6R0</accession>
<dbReference type="GO" id="GO:0007165">
    <property type="term" value="P:signal transduction"/>
    <property type="evidence" value="ECO:0007669"/>
    <property type="project" value="UniProtKB-KW"/>
</dbReference>
<dbReference type="GO" id="GO:0006935">
    <property type="term" value="P:chemotaxis"/>
    <property type="evidence" value="ECO:0007669"/>
    <property type="project" value="InterPro"/>
</dbReference>
<dbReference type="PANTHER" id="PTHR43531:SF14">
    <property type="entry name" value="METHYL-ACCEPTING CHEMOTAXIS PROTEIN I-RELATED"/>
    <property type="match status" value="1"/>
</dbReference>
<evidence type="ECO:0000256" key="9">
    <source>
        <dbReference type="SAM" id="Phobius"/>
    </source>
</evidence>
<dbReference type="InterPro" id="IPR051310">
    <property type="entry name" value="MCP_chemotaxis"/>
</dbReference>
<feature type="transmembrane region" description="Helical" evidence="9">
    <location>
        <begin position="12"/>
        <end position="34"/>
    </location>
</feature>
<keyword evidence="8" id="KW-0807">Transducer</keyword>
<dbReference type="CDD" id="cd12912">
    <property type="entry name" value="PDC2_MCP_like"/>
    <property type="match status" value="1"/>
</dbReference>
<evidence type="ECO:0000256" key="1">
    <source>
        <dbReference type="ARBA" id="ARBA00004651"/>
    </source>
</evidence>
<evidence type="ECO:0000256" key="4">
    <source>
        <dbReference type="ARBA" id="ARBA00022692"/>
    </source>
</evidence>
<keyword evidence="2" id="KW-1003">Cell membrane</keyword>
<evidence type="ECO:0000256" key="2">
    <source>
        <dbReference type="ARBA" id="ARBA00022475"/>
    </source>
</evidence>
<keyword evidence="3" id="KW-0488">Methylation</keyword>
<comment type="similarity">
    <text evidence="7">Belongs to the methyl-accepting chemotaxis (MCP) protein family.</text>
</comment>
<proteinExistence type="inferred from homology"/>
<evidence type="ECO:0000256" key="7">
    <source>
        <dbReference type="ARBA" id="ARBA00029447"/>
    </source>
</evidence>
<protein>
    <submittedName>
        <fullName evidence="11">Methyl-accepting chemotaxis receptor protein</fullName>
    </submittedName>
</protein>
<comment type="subcellular location">
    <subcellularLocation>
        <location evidence="1">Cell membrane</location>
        <topology evidence="1">Multi-pass membrane protein</topology>
    </subcellularLocation>
</comment>
<dbReference type="Pfam" id="PF02743">
    <property type="entry name" value="dCache_1"/>
    <property type="match status" value="1"/>
</dbReference>
<dbReference type="InterPro" id="IPR033479">
    <property type="entry name" value="dCache_1"/>
</dbReference>
<dbReference type="AlphaFoldDB" id="A0A975B6R0"/>
<sequence>MKKNRLNLLWKILIPTISLVAVIVIILSSTSYIMSKKALEHQINEEMKVRVIALTDRINDWVTNILSDLRLMSQDKRIAEALEEDNLGTDNDPPAWERLSKRLHELSKMYPVIHVIALVNADGEIIAGSEKNIIGKINITDRDYFQESINGRPFVSGIIQSRANEDTVFIISIPVSGRKGEKGIFFIAVKMETFMQTIIDPVKISNSGYAYIIDNKGICVAHPDRPTIGADISRDNFGQFMLEQRKGFVVYKWKGIPKFCAFNEYKRQGWIIIITAPMNEVFQDIGLLKIYMGIIALAGLLLFGFGITLLIKKIVIKPLDILTDDLTAVSEKVNLAAQQIAMSGKTVSEGTADQAASIEETSSSLEEVTAMTRKNADNAGSAKKLAQKSMQSFKSANQAMTLLTSSMQDIAQSSSETQKIIKSIDEIAFQTNLLALNAAVEAARAGESGAGFAVVAGEVRSLAMKAAKASGNTSNLIEETVKKIKAGSHSLKQANQAFESASEYAEKVSGLIDEISSGSMEQAQGISQINNAAADMDKVVQQNAAIAEESASGSQEMSSQAEKLRNMIVQLKTIMG</sequence>
<evidence type="ECO:0000256" key="8">
    <source>
        <dbReference type="PROSITE-ProRule" id="PRU00284"/>
    </source>
</evidence>
<evidence type="ECO:0000313" key="11">
    <source>
        <dbReference type="EMBL" id="QTA79864.1"/>
    </source>
</evidence>
<dbReference type="InterPro" id="IPR004090">
    <property type="entry name" value="Chemotax_Me-accpt_rcpt"/>
</dbReference>
<keyword evidence="11" id="KW-0675">Receptor</keyword>
<evidence type="ECO:0000256" key="5">
    <source>
        <dbReference type="ARBA" id="ARBA00022989"/>
    </source>
</evidence>
<dbReference type="Gene3D" id="3.30.450.20">
    <property type="entry name" value="PAS domain"/>
    <property type="match status" value="2"/>
</dbReference>
<evidence type="ECO:0000256" key="3">
    <source>
        <dbReference type="ARBA" id="ARBA00022481"/>
    </source>
</evidence>
<dbReference type="GO" id="GO:0004888">
    <property type="term" value="F:transmembrane signaling receptor activity"/>
    <property type="evidence" value="ECO:0007669"/>
    <property type="project" value="InterPro"/>
</dbReference>
<keyword evidence="5 9" id="KW-1133">Transmembrane helix</keyword>
<dbReference type="Proteomes" id="UP000663720">
    <property type="component" value="Chromosome"/>
</dbReference>
<dbReference type="EMBL" id="CP061799">
    <property type="protein sequence ID" value="QTA79864.1"/>
    <property type="molecule type" value="Genomic_DNA"/>
</dbReference>
<evidence type="ECO:0000256" key="6">
    <source>
        <dbReference type="ARBA" id="ARBA00023136"/>
    </source>
</evidence>
<evidence type="ECO:0000259" key="10">
    <source>
        <dbReference type="PROSITE" id="PS50111"/>
    </source>
</evidence>
<keyword evidence="12" id="KW-1185">Reference proteome</keyword>
<dbReference type="SMART" id="SM00283">
    <property type="entry name" value="MA"/>
    <property type="match status" value="1"/>
</dbReference>
<evidence type="ECO:0000313" key="12">
    <source>
        <dbReference type="Proteomes" id="UP000663720"/>
    </source>
</evidence>
<organism evidence="11 12">
    <name type="scientific">Desulfonema limicola</name>
    <dbReference type="NCBI Taxonomy" id="45656"/>
    <lineage>
        <taxon>Bacteria</taxon>
        <taxon>Pseudomonadati</taxon>
        <taxon>Thermodesulfobacteriota</taxon>
        <taxon>Desulfobacteria</taxon>
        <taxon>Desulfobacterales</taxon>
        <taxon>Desulfococcaceae</taxon>
        <taxon>Desulfonema</taxon>
    </lineage>
</organism>
<dbReference type="SUPFAM" id="SSF58104">
    <property type="entry name" value="Methyl-accepting chemotaxis protein (MCP) signaling domain"/>
    <property type="match status" value="1"/>
</dbReference>
<dbReference type="PANTHER" id="PTHR43531">
    <property type="entry name" value="PROTEIN ICFG"/>
    <property type="match status" value="1"/>
</dbReference>